<dbReference type="GO" id="GO:0003677">
    <property type="term" value="F:DNA binding"/>
    <property type="evidence" value="ECO:0007669"/>
    <property type="project" value="UniProtKB-KW"/>
</dbReference>
<keyword evidence="1" id="KW-0805">Transcription regulation</keyword>
<dbReference type="Pfam" id="PF12840">
    <property type="entry name" value="HTH_20"/>
    <property type="match status" value="1"/>
</dbReference>
<dbReference type="Proteomes" id="UP000471521">
    <property type="component" value="Unassembled WGS sequence"/>
</dbReference>
<proteinExistence type="predicted"/>
<dbReference type="OrthoDB" id="35765at2157"/>
<organism evidence="5 6">
    <name type="scientific">Halobacterium bonnevillei</name>
    <dbReference type="NCBI Taxonomy" id="2692200"/>
    <lineage>
        <taxon>Archaea</taxon>
        <taxon>Methanobacteriati</taxon>
        <taxon>Methanobacteriota</taxon>
        <taxon>Stenosarchaea group</taxon>
        <taxon>Halobacteria</taxon>
        <taxon>Halobacteriales</taxon>
        <taxon>Halobacteriaceae</taxon>
        <taxon>Halobacterium</taxon>
    </lineage>
</organism>
<dbReference type="PROSITE" id="PS50987">
    <property type="entry name" value="HTH_ARSR_2"/>
    <property type="match status" value="1"/>
</dbReference>
<accession>A0A6B0SKT8</accession>
<evidence type="ECO:0000313" key="6">
    <source>
        <dbReference type="Proteomes" id="UP000471521"/>
    </source>
</evidence>
<dbReference type="InterPro" id="IPR001845">
    <property type="entry name" value="HTH_ArsR_DNA-bd_dom"/>
</dbReference>
<protein>
    <submittedName>
        <fullName evidence="5">Helix-turn-helix domain-containing protein</fullName>
    </submittedName>
</protein>
<reference evidence="5 6" key="1">
    <citation type="submission" date="2019-12" db="EMBL/GenBank/DDBJ databases">
        <title>Isolation and characterization of three novel carbon monoxide-oxidizing members of Halobacteria from salione crusts and soils.</title>
        <authorList>
            <person name="Myers M.R."/>
            <person name="King G.M."/>
        </authorList>
    </citation>
    <scope>NUCLEOTIDE SEQUENCE [LARGE SCALE GENOMIC DNA]</scope>
    <source>
        <strain evidence="5 6">PCN9</strain>
    </source>
</reference>
<dbReference type="InterPro" id="IPR036388">
    <property type="entry name" value="WH-like_DNA-bd_sf"/>
</dbReference>
<dbReference type="InterPro" id="IPR036390">
    <property type="entry name" value="WH_DNA-bd_sf"/>
</dbReference>
<dbReference type="AlphaFoldDB" id="A0A6B0SKT8"/>
<gene>
    <name evidence="5" type="ORF">GRX66_02415</name>
</gene>
<evidence type="ECO:0000256" key="3">
    <source>
        <dbReference type="ARBA" id="ARBA00023163"/>
    </source>
</evidence>
<dbReference type="Gene3D" id="1.10.10.10">
    <property type="entry name" value="Winged helix-like DNA-binding domain superfamily/Winged helix DNA-binding domain"/>
    <property type="match status" value="1"/>
</dbReference>
<dbReference type="SUPFAM" id="SSF46785">
    <property type="entry name" value="Winged helix' DNA-binding domain"/>
    <property type="match status" value="1"/>
</dbReference>
<evidence type="ECO:0000259" key="4">
    <source>
        <dbReference type="PROSITE" id="PS50987"/>
    </source>
</evidence>
<dbReference type="SMART" id="SM00418">
    <property type="entry name" value="HTH_ARSR"/>
    <property type="match status" value="1"/>
</dbReference>
<comment type="caution">
    <text evidence="5">The sequence shown here is derived from an EMBL/GenBank/DDBJ whole genome shotgun (WGS) entry which is preliminary data.</text>
</comment>
<feature type="domain" description="HTH arsR-type" evidence="4">
    <location>
        <begin position="1"/>
        <end position="91"/>
    </location>
</feature>
<dbReference type="RefSeq" id="WP_159525100.1">
    <property type="nucleotide sequence ID" value="NZ_WUUU01000007.1"/>
</dbReference>
<dbReference type="PANTHER" id="PTHR43132:SF2">
    <property type="entry name" value="ARSENICAL RESISTANCE OPERON REPRESSOR ARSR-RELATED"/>
    <property type="match status" value="1"/>
</dbReference>
<evidence type="ECO:0000256" key="1">
    <source>
        <dbReference type="ARBA" id="ARBA00023015"/>
    </source>
</evidence>
<dbReference type="EMBL" id="WUUU01000007">
    <property type="protein sequence ID" value="MXR19512.1"/>
    <property type="molecule type" value="Genomic_DNA"/>
</dbReference>
<evidence type="ECO:0000256" key="2">
    <source>
        <dbReference type="ARBA" id="ARBA00023125"/>
    </source>
</evidence>
<dbReference type="GO" id="GO:0003700">
    <property type="term" value="F:DNA-binding transcription factor activity"/>
    <property type="evidence" value="ECO:0007669"/>
    <property type="project" value="InterPro"/>
</dbReference>
<keyword evidence="3" id="KW-0804">Transcription</keyword>
<sequence length="91" mass="10322">MEGVLWYLLAGARGGPNRCRILRALSDRPRNANQLAEDLDLDYTTVRHHLDLLLEHDLVDAEGDGYGTVYLLSDRVEDDWETVEGVIQEVN</sequence>
<evidence type="ECO:0000313" key="5">
    <source>
        <dbReference type="EMBL" id="MXR19512.1"/>
    </source>
</evidence>
<keyword evidence="2" id="KW-0238">DNA-binding</keyword>
<name>A0A6B0SKT8_9EURY</name>
<dbReference type="PANTHER" id="PTHR43132">
    <property type="entry name" value="ARSENICAL RESISTANCE OPERON REPRESSOR ARSR-RELATED"/>
    <property type="match status" value="1"/>
</dbReference>
<keyword evidence="6" id="KW-1185">Reference proteome</keyword>
<dbReference type="InterPro" id="IPR051011">
    <property type="entry name" value="Metal_resp_trans_reg"/>
</dbReference>